<accession>A0A7H0XC54</accession>
<proteinExistence type="predicted"/>
<protein>
    <submittedName>
        <fullName evidence="1">Uncharacterized protein</fullName>
    </submittedName>
</protein>
<organism evidence="1 2">
    <name type="scientific">Escherichia phage Mt1B1_P10</name>
    <dbReference type="NCBI Taxonomy" id="2743960"/>
    <lineage>
        <taxon>Viruses</taxon>
        <taxon>Duplodnaviria</taxon>
        <taxon>Heunggongvirae</taxon>
        <taxon>Uroviricota</taxon>
        <taxon>Caudoviricetes</taxon>
        <taxon>Autographivirales</taxon>
        <taxon>Autosignataviridae</taxon>
        <taxon>Molineuxvirinae</taxon>
        <taxon>Vectrevirus</taxon>
        <taxon>Vectrevirus Mt1B1P10</taxon>
    </lineage>
</organism>
<dbReference type="Proteomes" id="UP000516408">
    <property type="component" value="Segment"/>
</dbReference>
<sequence length="29" mass="3221">MYTRADLGLLLVPSKGGGCRYVIFVVYTQ</sequence>
<keyword evidence="2" id="KW-1185">Reference proteome</keyword>
<dbReference type="EMBL" id="MT496971">
    <property type="protein sequence ID" value="QNR52594.1"/>
    <property type="molecule type" value="Genomic_DNA"/>
</dbReference>
<evidence type="ECO:0000313" key="1">
    <source>
        <dbReference type="EMBL" id="QNR52594.1"/>
    </source>
</evidence>
<reference evidence="1 2" key="1">
    <citation type="submission" date="2020-05" db="EMBL/GenBank/DDBJ databases">
        <authorList>
            <person name="Debarbieux L."/>
        </authorList>
    </citation>
    <scope>NUCLEOTIDE SEQUENCE [LARGE SCALE GENOMIC DNA]</scope>
</reference>
<name>A0A7H0XC54_9CAUD</name>
<evidence type="ECO:0000313" key="2">
    <source>
        <dbReference type="Proteomes" id="UP000516408"/>
    </source>
</evidence>